<dbReference type="GO" id="GO:0009029">
    <property type="term" value="F:lipid-A 4'-kinase activity"/>
    <property type="evidence" value="ECO:0007669"/>
    <property type="project" value="UniProtKB-UniRule"/>
</dbReference>
<dbReference type="Proteomes" id="UP000663722">
    <property type="component" value="Chromosome"/>
</dbReference>
<dbReference type="SUPFAM" id="SSF52540">
    <property type="entry name" value="P-loop containing nucleoside triphosphate hydrolases"/>
    <property type="match status" value="1"/>
</dbReference>
<comment type="function">
    <text evidence="1 13">Transfers the gamma-phosphate of ATP to the 4'-position of a tetraacyldisaccharide 1-phosphate intermediate (termed DS-1-P) to form tetraacyldisaccharide 1,4'-bis-phosphate (lipid IVA).</text>
</comment>
<dbReference type="InterPro" id="IPR027417">
    <property type="entry name" value="P-loop_NTPase"/>
</dbReference>
<keyword evidence="14" id="KW-0812">Transmembrane</keyword>
<evidence type="ECO:0000313" key="16">
    <source>
        <dbReference type="Proteomes" id="UP000663722"/>
    </source>
</evidence>
<evidence type="ECO:0000256" key="4">
    <source>
        <dbReference type="ARBA" id="ARBA00016436"/>
    </source>
</evidence>
<keyword evidence="14" id="KW-0472">Membrane</keyword>
<keyword evidence="10 13" id="KW-0067">ATP-binding</keyword>
<evidence type="ECO:0000256" key="2">
    <source>
        <dbReference type="ARBA" id="ARBA00004870"/>
    </source>
</evidence>
<name>A0A975GRK3_9BACT</name>
<evidence type="ECO:0000313" key="15">
    <source>
        <dbReference type="EMBL" id="QTA91017.1"/>
    </source>
</evidence>
<keyword evidence="7 13" id="KW-0808">Transferase</keyword>
<evidence type="ECO:0000256" key="5">
    <source>
        <dbReference type="ARBA" id="ARBA00022516"/>
    </source>
</evidence>
<evidence type="ECO:0000256" key="11">
    <source>
        <dbReference type="ARBA" id="ARBA00023098"/>
    </source>
</evidence>
<dbReference type="HAMAP" id="MF_00409">
    <property type="entry name" value="LpxK"/>
    <property type="match status" value="1"/>
</dbReference>
<dbReference type="InterPro" id="IPR003758">
    <property type="entry name" value="LpxK"/>
</dbReference>
<keyword evidence="14" id="KW-1133">Transmembrane helix</keyword>
<dbReference type="PANTHER" id="PTHR42724">
    <property type="entry name" value="TETRAACYLDISACCHARIDE 4'-KINASE"/>
    <property type="match status" value="1"/>
</dbReference>
<dbReference type="PANTHER" id="PTHR42724:SF1">
    <property type="entry name" value="TETRAACYLDISACCHARIDE 4'-KINASE, MITOCHONDRIAL-RELATED"/>
    <property type="match status" value="1"/>
</dbReference>
<dbReference type="Pfam" id="PF02606">
    <property type="entry name" value="LpxK"/>
    <property type="match status" value="1"/>
</dbReference>
<evidence type="ECO:0000256" key="3">
    <source>
        <dbReference type="ARBA" id="ARBA00012071"/>
    </source>
</evidence>
<feature type="binding site" evidence="13">
    <location>
        <begin position="66"/>
        <end position="73"/>
    </location>
    <ligand>
        <name>ATP</name>
        <dbReference type="ChEBI" id="CHEBI:30616"/>
    </ligand>
</feature>
<keyword evidence="6 13" id="KW-0441">Lipid A biosynthesis</keyword>
<protein>
    <recommendedName>
        <fullName evidence="4 13">Tetraacyldisaccharide 4'-kinase</fullName>
        <ecNumber evidence="3 13">2.7.1.130</ecNumber>
    </recommendedName>
    <alternativeName>
        <fullName evidence="12 13">Lipid A 4'-kinase</fullName>
    </alternativeName>
</protein>
<dbReference type="GO" id="GO:0009245">
    <property type="term" value="P:lipid A biosynthetic process"/>
    <property type="evidence" value="ECO:0007669"/>
    <property type="project" value="UniProtKB-UniRule"/>
</dbReference>
<evidence type="ECO:0000256" key="8">
    <source>
        <dbReference type="ARBA" id="ARBA00022741"/>
    </source>
</evidence>
<keyword evidence="16" id="KW-1185">Reference proteome</keyword>
<evidence type="ECO:0000256" key="9">
    <source>
        <dbReference type="ARBA" id="ARBA00022777"/>
    </source>
</evidence>
<evidence type="ECO:0000256" key="6">
    <source>
        <dbReference type="ARBA" id="ARBA00022556"/>
    </source>
</evidence>
<dbReference type="EMBL" id="CP061800">
    <property type="protein sequence ID" value="QTA91017.1"/>
    <property type="molecule type" value="Genomic_DNA"/>
</dbReference>
<feature type="transmembrane region" description="Helical" evidence="14">
    <location>
        <begin position="20"/>
        <end position="38"/>
    </location>
</feature>
<keyword evidence="5 13" id="KW-0444">Lipid biosynthesis</keyword>
<keyword evidence="9 13" id="KW-0418">Kinase</keyword>
<keyword evidence="11 13" id="KW-0443">Lipid metabolism</keyword>
<dbReference type="GO" id="GO:0005524">
    <property type="term" value="F:ATP binding"/>
    <property type="evidence" value="ECO:0007669"/>
    <property type="project" value="UniProtKB-UniRule"/>
</dbReference>
<dbReference type="AlphaFoldDB" id="A0A975GRK3"/>
<keyword evidence="8 13" id="KW-0547">Nucleotide-binding</keyword>
<evidence type="ECO:0000256" key="13">
    <source>
        <dbReference type="HAMAP-Rule" id="MF_00409"/>
    </source>
</evidence>
<comment type="similarity">
    <text evidence="13">Belongs to the LpxK family.</text>
</comment>
<comment type="pathway">
    <text evidence="2 13">Glycolipid biosynthesis; lipid IV(A) biosynthesis; lipid IV(A) from (3R)-3-hydroxytetradecanoyl-[acyl-carrier-protein] and UDP-N-acetyl-alpha-D-glucosamine: step 6/6.</text>
</comment>
<dbReference type="KEGG" id="dmm:dnm_070810"/>
<evidence type="ECO:0000256" key="10">
    <source>
        <dbReference type="ARBA" id="ARBA00022840"/>
    </source>
</evidence>
<dbReference type="GO" id="GO:0009244">
    <property type="term" value="P:lipopolysaccharide core region biosynthetic process"/>
    <property type="evidence" value="ECO:0007669"/>
    <property type="project" value="TreeGrafter"/>
</dbReference>
<evidence type="ECO:0000256" key="1">
    <source>
        <dbReference type="ARBA" id="ARBA00002274"/>
    </source>
</evidence>
<evidence type="ECO:0000256" key="12">
    <source>
        <dbReference type="ARBA" id="ARBA00029757"/>
    </source>
</evidence>
<proteinExistence type="inferred from homology"/>
<dbReference type="EC" id="2.7.1.130" evidence="3 13"/>
<gene>
    <name evidence="13 15" type="primary">lpxK</name>
    <name evidence="15" type="ORF">dnm_070810</name>
</gene>
<sequence>MSNIKQKIEAIMRDEGNTRFLSFESFLFVISLLYWGIIKLRNFLYKKEILKSGRLPCKVISVGNVTVGGTGKTPMTIYMTELLNRLGYKVVILSRGYKGGAEKTGGIVSDGRTIFMEPDMAGDEPFMLAEKLKNTPVIVGKNRLEAGMLAVEKFKPDIIVLDDAFQHLKLARDINLVLLDSHRPFGNTHILPRGTLREPLSALLRGDAFILTRSDSPPLNPYDLPGLPFSRTDLIGNKPVFRSFHVPYICNVVRQNPVASGYPVSVSYDAEFLKNRNVFAFSGIAKNDDFQRTLEAFGCRITGFLKFPDHYQYSDNDLSEIFHSTQELNADAIITTEKDYVRLVRRITWPIDLVVISIKISFGDDDDAFTRFIAQSLY</sequence>
<evidence type="ECO:0000256" key="14">
    <source>
        <dbReference type="SAM" id="Phobius"/>
    </source>
</evidence>
<dbReference type="RefSeq" id="WP_207678966.1">
    <property type="nucleotide sequence ID" value="NZ_CP061800.1"/>
</dbReference>
<reference evidence="15" key="1">
    <citation type="journal article" date="2021" name="Microb. Physiol.">
        <title>Proteogenomic Insights into the Physiology of Marine, Sulfate-Reducing, Filamentous Desulfonema limicola and Desulfonema magnum.</title>
        <authorList>
            <person name="Schnaars V."/>
            <person name="Wohlbrand L."/>
            <person name="Scheve S."/>
            <person name="Hinrichs C."/>
            <person name="Reinhardt R."/>
            <person name="Rabus R."/>
        </authorList>
    </citation>
    <scope>NUCLEOTIDE SEQUENCE</scope>
    <source>
        <strain evidence="15">4be13</strain>
    </source>
</reference>
<organism evidence="15 16">
    <name type="scientific">Desulfonema magnum</name>
    <dbReference type="NCBI Taxonomy" id="45655"/>
    <lineage>
        <taxon>Bacteria</taxon>
        <taxon>Pseudomonadati</taxon>
        <taxon>Thermodesulfobacteriota</taxon>
        <taxon>Desulfobacteria</taxon>
        <taxon>Desulfobacterales</taxon>
        <taxon>Desulfococcaceae</taxon>
        <taxon>Desulfonema</taxon>
    </lineage>
</organism>
<dbReference type="NCBIfam" id="TIGR00682">
    <property type="entry name" value="lpxK"/>
    <property type="match status" value="1"/>
</dbReference>
<evidence type="ECO:0000256" key="7">
    <source>
        <dbReference type="ARBA" id="ARBA00022679"/>
    </source>
</evidence>
<dbReference type="GO" id="GO:0005886">
    <property type="term" value="C:plasma membrane"/>
    <property type="evidence" value="ECO:0007669"/>
    <property type="project" value="TreeGrafter"/>
</dbReference>
<comment type="catalytic activity">
    <reaction evidence="13">
        <text>a lipid A disaccharide + ATP = a lipid IVA + ADP + H(+)</text>
        <dbReference type="Rhea" id="RHEA:67840"/>
        <dbReference type="ChEBI" id="CHEBI:15378"/>
        <dbReference type="ChEBI" id="CHEBI:30616"/>
        <dbReference type="ChEBI" id="CHEBI:176343"/>
        <dbReference type="ChEBI" id="CHEBI:176425"/>
        <dbReference type="ChEBI" id="CHEBI:456216"/>
        <dbReference type="EC" id="2.7.1.130"/>
    </reaction>
</comment>
<accession>A0A975GRK3</accession>